<protein>
    <submittedName>
        <fullName evidence="2">Uncharacterized protein</fullName>
    </submittedName>
</protein>
<sequence>MKHFISRKNFALLVEQALFSLFNFLIVVNIYSDISILQVASIGVNITALYAAISISRNMISGEFTQSKFPIDDIKLERILKVVCVRTLAASPFVIIVILLSCFFTRTDTETTRHLVIISVEVILVDNFRQIQILYQRLQFMSVNLFLSILLTYLMLVSLNLEDESALNFWLYSLFFYLLILFLRYYKILGRYNQEDLGKFQFVSRKSITVESLSNHLLFYFYNLVLFQFNPLLSGEIRLFTAWIVNSASSLYITLNNYYTIKLVNKQSTEKEQRSINFLAFFSLAVSCFIFSVFYSFITLNNIKFDTWLILGTCISSVTFFIHSRIAVLNLHAMPFSKFLRLRTLTWVITLGIQLIGTYFFGELGFIISSLFSCVYVINCYDRALSSSTLVKRISN</sequence>
<keyword evidence="1" id="KW-0812">Transmembrane</keyword>
<feature type="transmembrane region" description="Helical" evidence="1">
    <location>
        <begin position="237"/>
        <end position="255"/>
    </location>
</feature>
<feature type="transmembrane region" description="Helical" evidence="1">
    <location>
        <begin position="37"/>
        <end position="58"/>
    </location>
</feature>
<evidence type="ECO:0000313" key="3">
    <source>
        <dbReference type="Proteomes" id="UP000217153"/>
    </source>
</evidence>
<feature type="transmembrane region" description="Helical" evidence="1">
    <location>
        <begin position="12"/>
        <end position="31"/>
    </location>
</feature>
<dbReference type="KEGG" id="abam:B1s21122_04820"/>
<feature type="transmembrane region" description="Helical" evidence="1">
    <location>
        <begin position="140"/>
        <end position="161"/>
    </location>
</feature>
<reference evidence="3" key="1">
    <citation type="submission" date="2016-10" db="EMBL/GenBank/DDBJ databases">
        <title>High microdiversification within the ubiquitous acI lineage of Actinobacteria.</title>
        <authorList>
            <person name="Neuenschwander S.M."/>
            <person name="Salcher M."/>
            <person name="Ghai R."/>
            <person name="Pernthaler J."/>
        </authorList>
    </citation>
    <scope>NUCLEOTIDE SEQUENCE [LARGE SCALE GENOMIC DNA]</scope>
</reference>
<organism evidence="2 3">
    <name type="scientific">Candidatus Nanopelagicus limnae</name>
    <dbReference type="NCBI Taxonomy" id="1884634"/>
    <lineage>
        <taxon>Bacteria</taxon>
        <taxon>Bacillati</taxon>
        <taxon>Actinomycetota</taxon>
        <taxon>Actinomycetes</taxon>
        <taxon>Candidatus Nanopelagicales</taxon>
        <taxon>Candidatus Nanopelagicaceae</taxon>
        <taxon>Candidatus Nanopelagicus</taxon>
    </lineage>
</organism>
<keyword evidence="3" id="KW-1185">Reference proteome</keyword>
<feature type="transmembrane region" description="Helical" evidence="1">
    <location>
        <begin position="207"/>
        <end position="225"/>
    </location>
</feature>
<feature type="transmembrane region" description="Helical" evidence="1">
    <location>
        <begin position="309"/>
        <end position="328"/>
    </location>
</feature>
<keyword evidence="1" id="KW-0472">Membrane</keyword>
<evidence type="ECO:0000256" key="1">
    <source>
        <dbReference type="SAM" id="Phobius"/>
    </source>
</evidence>
<dbReference type="Proteomes" id="UP000217153">
    <property type="component" value="Chromosome"/>
</dbReference>
<evidence type="ECO:0000313" key="2">
    <source>
        <dbReference type="EMBL" id="ASY09646.1"/>
    </source>
</evidence>
<keyword evidence="1" id="KW-1133">Transmembrane helix</keyword>
<feature type="transmembrane region" description="Helical" evidence="1">
    <location>
        <begin position="79"/>
        <end position="100"/>
    </location>
</feature>
<gene>
    <name evidence="2" type="ORF">B1s21122_04820</name>
</gene>
<feature type="transmembrane region" description="Helical" evidence="1">
    <location>
        <begin position="167"/>
        <end position="186"/>
    </location>
</feature>
<proteinExistence type="predicted"/>
<feature type="transmembrane region" description="Helical" evidence="1">
    <location>
        <begin position="340"/>
        <end position="360"/>
    </location>
</feature>
<feature type="transmembrane region" description="Helical" evidence="1">
    <location>
        <begin position="276"/>
        <end position="297"/>
    </location>
</feature>
<dbReference type="AlphaFoldDB" id="A0A249JYQ6"/>
<accession>A0A249JYQ6</accession>
<dbReference type="EMBL" id="CP016768">
    <property type="protein sequence ID" value="ASY09646.1"/>
    <property type="molecule type" value="Genomic_DNA"/>
</dbReference>
<name>A0A249JYQ6_9ACTN</name>